<feature type="chain" id="PRO_5029448439" evidence="1">
    <location>
        <begin position="20"/>
        <end position="62"/>
    </location>
</feature>
<accession>A0A7L5E213</accession>
<name>A0A7L5E213_9SPHI</name>
<dbReference type="KEGG" id="mrob:HH214_10910"/>
<keyword evidence="3" id="KW-1185">Reference proteome</keyword>
<evidence type="ECO:0000313" key="2">
    <source>
        <dbReference type="EMBL" id="QJD96339.1"/>
    </source>
</evidence>
<dbReference type="EMBL" id="CP051682">
    <property type="protein sequence ID" value="QJD96339.1"/>
    <property type="molecule type" value="Genomic_DNA"/>
</dbReference>
<proteinExistence type="predicted"/>
<dbReference type="RefSeq" id="WP_169607600.1">
    <property type="nucleotide sequence ID" value="NZ_CP051682.1"/>
</dbReference>
<evidence type="ECO:0000256" key="1">
    <source>
        <dbReference type="SAM" id="SignalP"/>
    </source>
</evidence>
<organism evidence="2 3">
    <name type="scientific">Mucilaginibacter robiniae</name>
    <dbReference type="NCBI Taxonomy" id="2728022"/>
    <lineage>
        <taxon>Bacteria</taxon>
        <taxon>Pseudomonadati</taxon>
        <taxon>Bacteroidota</taxon>
        <taxon>Sphingobacteriia</taxon>
        <taxon>Sphingobacteriales</taxon>
        <taxon>Sphingobacteriaceae</taxon>
        <taxon>Mucilaginibacter</taxon>
    </lineage>
</organism>
<dbReference type="Proteomes" id="UP000503278">
    <property type="component" value="Chromosome"/>
</dbReference>
<evidence type="ECO:0000313" key="3">
    <source>
        <dbReference type="Proteomes" id="UP000503278"/>
    </source>
</evidence>
<dbReference type="AlphaFoldDB" id="A0A7L5E213"/>
<gene>
    <name evidence="2" type="ORF">HH214_10910</name>
</gene>
<feature type="signal peptide" evidence="1">
    <location>
        <begin position="1"/>
        <end position="19"/>
    </location>
</feature>
<sequence length="62" mass="6627">MKKLVLMLAVMGTMATTFAHDKDKGKMHEKCTAGKDCCKKMSQASAATKAKCAKMCADKKAA</sequence>
<reference evidence="2 3" key="1">
    <citation type="submission" date="2020-04" db="EMBL/GenBank/DDBJ databases">
        <title>Genome sequencing of novel species.</title>
        <authorList>
            <person name="Heo J."/>
            <person name="Kim S.-J."/>
            <person name="Kim J.-S."/>
            <person name="Hong S.-B."/>
            <person name="Kwon S.-W."/>
        </authorList>
    </citation>
    <scope>NUCLEOTIDE SEQUENCE [LARGE SCALE GENOMIC DNA]</scope>
    <source>
        <strain evidence="2 3">F39-2</strain>
    </source>
</reference>
<keyword evidence="1" id="KW-0732">Signal</keyword>
<protein>
    <submittedName>
        <fullName evidence="2">Uncharacterized protein</fullName>
    </submittedName>
</protein>